<evidence type="ECO:0000313" key="5">
    <source>
        <dbReference type="EMBL" id="SUZ64758.1"/>
    </source>
</evidence>
<dbReference type="PANTHER" id="PTHR43309:SF5">
    <property type="entry name" value="5-OXOPROLINASE SUBUNIT C"/>
    <property type="match status" value="1"/>
</dbReference>
<keyword evidence="2" id="KW-0378">Hydrolase</keyword>
<dbReference type="InterPro" id="IPR052708">
    <property type="entry name" value="PxpC"/>
</dbReference>
<sequence>MYANFLVGNPFKNEVIETTFKGPKIKFYFNCYIGITGAESDIKVNNRKININKTISIFKNDILDIGNIINGNRNYIAVNGQFDINPTFGSLSTYEKILIGGIKGKRCKKNDVIYINKSNKVPFKVISETLIKRYDKKNYTIRIIKGPEWNILTKDDKNNLLKNKYKINSQSDRMGIRLIGKEMKMKKLLDFESCHVFRGVVQCPKNGKPIILMNDCQTTGGYPRIAIIAKKDIDLLSQINPNKTILFKIITLEESENLISYSIRKEKKLLI</sequence>
<dbReference type="GO" id="GO:0005524">
    <property type="term" value="F:ATP binding"/>
    <property type="evidence" value="ECO:0007669"/>
    <property type="project" value="UniProtKB-KW"/>
</dbReference>
<dbReference type="SUPFAM" id="SSF50891">
    <property type="entry name" value="Cyclophilin-like"/>
    <property type="match status" value="1"/>
</dbReference>
<reference evidence="5" key="1">
    <citation type="submission" date="2018-05" db="EMBL/GenBank/DDBJ databases">
        <authorList>
            <person name="Lanie J.A."/>
            <person name="Ng W.-L."/>
            <person name="Kazmierczak K.M."/>
            <person name="Andrzejewski T.M."/>
            <person name="Davidsen T.M."/>
            <person name="Wayne K.J."/>
            <person name="Tettelin H."/>
            <person name="Glass J.I."/>
            <person name="Rusch D."/>
            <person name="Podicherti R."/>
            <person name="Tsui H.-C.T."/>
            <person name="Winkler M.E."/>
        </authorList>
    </citation>
    <scope>NUCLEOTIDE SEQUENCE</scope>
</reference>
<feature type="domain" description="Carboxyltransferase" evidence="4">
    <location>
        <begin position="1"/>
        <end position="261"/>
    </location>
</feature>
<dbReference type="SMART" id="SM00797">
    <property type="entry name" value="AHS2"/>
    <property type="match status" value="1"/>
</dbReference>
<keyword evidence="1" id="KW-0547">Nucleotide-binding</keyword>
<dbReference type="AlphaFoldDB" id="A0A381PEK7"/>
<dbReference type="InterPro" id="IPR029000">
    <property type="entry name" value="Cyclophilin-like_dom_sf"/>
</dbReference>
<evidence type="ECO:0000256" key="2">
    <source>
        <dbReference type="ARBA" id="ARBA00022801"/>
    </source>
</evidence>
<protein>
    <recommendedName>
        <fullName evidence="4">Carboxyltransferase domain-containing protein</fullName>
    </recommendedName>
</protein>
<dbReference type="Gene3D" id="2.40.100.10">
    <property type="entry name" value="Cyclophilin-like"/>
    <property type="match status" value="1"/>
</dbReference>
<dbReference type="Pfam" id="PF02626">
    <property type="entry name" value="CT_A_B"/>
    <property type="match status" value="1"/>
</dbReference>
<dbReference type="GO" id="GO:0016787">
    <property type="term" value="F:hydrolase activity"/>
    <property type="evidence" value="ECO:0007669"/>
    <property type="project" value="UniProtKB-KW"/>
</dbReference>
<evidence type="ECO:0000256" key="3">
    <source>
        <dbReference type="ARBA" id="ARBA00022840"/>
    </source>
</evidence>
<dbReference type="EMBL" id="UINC01000941">
    <property type="protein sequence ID" value="SUZ64758.1"/>
    <property type="molecule type" value="Genomic_DNA"/>
</dbReference>
<evidence type="ECO:0000256" key="1">
    <source>
        <dbReference type="ARBA" id="ARBA00022741"/>
    </source>
</evidence>
<organism evidence="5">
    <name type="scientific">marine metagenome</name>
    <dbReference type="NCBI Taxonomy" id="408172"/>
    <lineage>
        <taxon>unclassified sequences</taxon>
        <taxon>metagenomes</taxon>
        <taxon>ecological metagenomes</taxon>
    </lineage>
</organism>
<dbReference type="InterPro" id="IPR003778">
    <property type="entry name" value="CT_A_B"/>
</dbReference>
<keyword evidence="3" id="KW-0067">ATP-binding</keyword>
<evidence type="ECO:0000259" key="4">
    <source>
        <dbReference type="SMART" id="SM00797"/>
    </source>
</evidence>
<proteinExistence type="predicted"/>
<dbReference type="PANTHER" id="PTHR43309">
    <property type="entry name" value="5-OXOPROLINASE SUBUNIT C"/>
    <property type="match status" value="1"/>
</dbReference>
<name>A0A381PEK7_9ZZZZ</name>
<accession>A0A381PEK7</accession>
<gene>
    <name evidence="5" type="ORF">METZ01_LOCUS17612</name>
</gene>